<keyword evidence="1" id="KW-0732">Signal</keyword>
<evidence type="ECO:0000313" key="3">
    <source>
        <dbReference type="Proteomes" id="UP000594262"/>
    </source>
</evidence>
<feature type="signal peptide" evidence="1">
    <location>
        <begin position="1"/>
        <end position="26"/>
    </location>
</feature>
<reference evidence="2" key="1">
    <citation type="submission" date="2021-01" db="UniProtKB">
        <authorList>
            <consortium name="EnsemblMetazoa"/>
        </authorList>
    </citation>
    <scope>IDENTIFICATION</scope>
</reference>
<name>A0A7M5UKP6_9CNID</name>
<dbReference type="AlphaFoldDB" id="A0A7M5UKP6"/>
<evidence type="ECO:0000313" key="2">
    <source>
        <dbReference type="EnsemblMetazoa" id="CLYHEMP011564.1"/>
    </source>
</evidence>
<accession>A0A7M5UKP6</accession>
<dbReference type="Proteomes" id="UP000594262">
    <property type="component" value="Unplaced"/>
</dbReference>
<feature type="chain" id="PRO_5029884383" evidence="1">
    <location>
        <begin position="27"/>
        <end position="267"/>
    </location>
</feature>
<keyword evidence="3" id="KW-1185">Reference proteome</keyword>
<dbReference type="EnsemblMetazoa" id="CLYHEMT011564.1">
    <property type="protein sequence ID" value="CLYHEMP011564.1"/>
    <property type="gene ID" value="CLYHEMG011564"/>
</dbReference>
<proteinExistence type="predicted"/>
<sequence length="267" mass="30344">ASNQISQIMMKWQITFLLSFLSVFIGNTIQYEGGMILYTNAGRCLCQKRDYCENGRMNFDESDGKPVEHCCHWGNLVSLDCNKHLNFVSNGEPVYETHIPEPKGRSLVIYKSTSDVRTNDKNRKLFLNETGGLTADSGIYFNYNGPSGDRIRVHFCQTTISVYTMKITSPDNFMMTFDFDRLGRFTFDAAAFPAPKEAVYVRELNPNVNLTSNEMAIQFKKGIETINLFIFVKVVVEYIPKAIKLVYDGAVNPLHTLSAVQPHEFLQ</sequence>
<protein>
    <submittedName>
        <fullName evidence="2">Uncharacterized protein</fullName>
    </submittedName>
</protein>
<organism evidence="2 3">
    <name type="scientific">Clytia hemisphaerica</name>
    <dbReference type="NCBI Taxonomy" id="252671"/>
    <lineage>
        <taxon>Eukaryota</taxon>
        <taxon>Metazoa</taxon>
        <taxon>Cnidaria</taxon>
        <taxon>Hydrozoa</taxon>
        <taxon>Hydroidolina</taxon>
        <taxon>Leptothecata</taxon>
        <taxon>Obeliida</taxon>
        <taxon>Clytiidae</taxon>
        <taxon>Clytia</taxon>
    </lineage>
</organism>
<evidence type="ECO:0000256" key="1">
    <source>
        <dbReference type="SAM" id="SignalP"/>
    </source>
</evidence>